<dbReference type="EMBL" id="HACA01026433">
    <property type="protein sequence ID" value="CDW43794.1"/>
    <property type="molecule type" value="Transcribed_RNA"/>
</dbReference>
<organism evidence="1">
    <name type="scientific">Lepeophtheirus salmonis</name>
    <name type="common">Salmon louse</name>
    <name type="synonym">Caligus salmonis</name>
    <dbReference type="NCBI Taxonomy" id="72036"/>
    <lineage>
        <taxon>Eukaryota</taxon>
        <taxon>Metazoa</taxon>
        <taxon>Ecdysozoa</taxon>
        <taxon>Arthropoda</taxon>
        <taxon>Crustacea</taxon>
        <taxon>Multicrustacea</taxon>
        <taxon>Hexanauplia</taxon>
        <taxon>Copepoda</taxon>
        <taxon>Siphonostomatoida</taxon>
        <taxon>Caligidae</taxon>
        <taxon>Lepeophtheirus</taxon>
    </lineage>
</organism>
<accession>A0A0K2UZY2</accession>
<protein>
    <submittedName>
        <fullName evidence="1">Uncharacterized protein</fullName>
    </submittedName>
</protein>
<name>A0A0K2UZY2_LEPSM</name>
<sequence length="88" mass="10493">MLTLVRNHQVLYGHIQPLFIYNFFLYVLPGSSTVAEEMPTRFFSLLTKRITLSILFWFRFVRKEAQSRHLIGKTFSFCVRKRGWHDGP</sequence>
<evidence type="ECO:0000313" key="1">
    <source>
        <dbReference type="EMBL" id="CDW43794.1"/>
    </source>
</evidence>
<proteinExistence type="predicted"/>
<reference evidence="1" key="1">
    <citation type="submission" date="2014-05" db="EMBL/GenBank/DDBJ databases">
        <authorList>
            <person name="Chronopoulou M."/>
        </authorList>
    </citation>
    <scope>NUCLEOTIDE SEQUENCE</scope>
    <source>
        <tissue evidence="1">Whole organism</tissue>
    </source>
</reference>
<dbReference type="AlphaFoldDB" id="A0A0K2UZY2"/>